<evidence type="ECO:0000313" key="5">
    <source>
        <dbReference type="Proteomes" id="UP001164748"/>
    </source>
</evidence>
<dbReference type="Gene3D" id="1.10.150.130">
    <property type="match status" value="1"/>
</dbReference>
<name>A0AA47LSH0_9GAMM</name>
<keyword evidence="1" id="KW-0238">DNA-binding</keyword>
<keyword evidence="2" id="KW-0233">DNA recombination</keyword>
<dbReference type="PROSITE" id="PS51898">
    <property type="entry name" value="TYR_RECOMBINASE"/>
    <property type="match status" value="1"/>
</dbReference>
<dbReference type="InterPro" id="IPR010998">
    <property type="entry name" value="Integrase_recombinase_N"/>
</dbReference>
<dbReference type="EMBL" id="CP114589">
    <property type="protein sequence ID" value="WBA10218.1"/>
    <property type="molecule type" value="Genomic_DNA"/>
</dbReference>
<dbReference type="Proteomes" id="UP001164748">
    <property type="component" value="Plasmid unnamed"/>
</dbReference>
<proteinExistence type="predicted"/>
<dbReference type="GO" id="GO:0003677">
    <property type="term" value="F:DNA binding"/>
    <property type="evidence" value="ECO:0007669"/>
    <property type="project" value="UniProtKB-KW"/>
</dbReference>
<dbReference type="GO" id="GO:0006310">
    <property type="term" value="P:DNA recombination"/>
    <property type="evidence" value="ECO:0007669"/>
    <property type="project" value="UniProtKB-KW"/>
</dbReference>
<keyword evidence="4" id="KW-0614">Plasmid</keyword>
<dbReference type="RefSeq" id="WP_269580250.1">
    <property type="nucleotide sequence ID" value="NZ_CP114589.1"/>
</dbReference>
<organism evidence="4 5">
    <name type="scientific">Salinivibrio kushneri</name>
    <dbReference type="NCBI Taxonomy" id="1908198"/>
    <lineage>
        <taxon>Bacteria</taxon>
        <taxon>Pseudomonadati</taxon>
        <taxon>Pseudomonadota</taxon>
        <taxon>Gammaproteobacteria</taxon>
        <taxon>Vibrionales</taxon>
        <taxon>Vibrionaceae</taxon>
        <taxon>Salinivibrio</taxon>
    </lineage>
</organism>
<dbReference type="SUPFAM" id="SSF56349">
    <property type="entry name" value="DNA breaking-rejoining enzymes"/>
    <property type="match status" value="1"/>
</dbReference>
<evidence type="ECO:0000256" key="2">
    <source>
        <dbReference type="ARBA" id="ARBA00023172"/>
    </source>
</evidence>
<evidence type="ECO:0000256" key="1">
    <source>
        <dbReference type="ARBA" id="ARBA00023125"/>
    </source>
</evidence>
<dbReference type="AlphaFoldDB" id="A0AA47LSH0"/>
<protein>
    <submittedName>
        <fullName evidence="4">Tyrosine-type recombinase/integrase</fullName>
    </submittedName>
</protein>
<dbReference type="Pfam" id="PF00589">
    <property type="entry name" value="Phage_integrase"/>
    <property type="match status" value="1"/>
</dbReference>
<dbReference type="InterPro" id="IPR013762">
    <property type="entry name" value="Integrase-like_cat_sf"/>
</dbReference>
<dbReference type="GO" id="GO:0015074">
    <property type="term" value="P:DNA integration"/>
    <property type="evidence" value="ECO:0007669"/>
    <property type="project" value="InterPro"/>
</dbReference>
<geneLocation type="plasmid" evidence="4 5">
    <name>unnamed</name>
</geneLocation>
<gene>
    <name evidence="4" type="ORF">N8M53_15545</name>
</gene>
<dbReference type="InterPro" id="IPR002104">
    <property type="entry name" value="Integrase_catalytic"/>
</dbReference>
<accession>A0AA47LSH0</accession>
<evidence type="ECO:0000259" key="3">
    <source>
        <dbReference type="PROSITE" id="PS51898"/>
    </source>
</evidence>
<dbReference type="InterPro" id="IPR011010">
    <property type="entry name" value="DNA_brk_join_enz"/>
</dbReference>
<sequence length="317" mass="36066">MKRLLPLDPSAIEASQARFNTGVLSIEEWSSITQDAYSKNSLLSYRNDWRVFVAFCQEQNVTPLPCAVTTLRRFAEITANQRKISAVRRMVITVGLVHKLHQYKDPSKHREVKYTMARLLQEKLPESREATPFQAYHLAKLNQQLASSKRLKDIRDRLVWSLCYEGLLKRSELAALLVDDLITAEGQASILVKEQRVPLSESVARLLMDWLDKTGIRQGPLLRRINKHGHLGEAPLDPSSIYRVFRRASALLEESVTFSGQSPRVGASRSLAKKGMTIKQIQHMGRWKSPAMPAQYVGNTVASEQAKSRYRRKKLSE</sequence>
<reference evidence="4" key="1">
    <citation type="submission" date="2022-09" db="EMBL/GenBank/DDBJ databases">
        <authorList>
            <person name="Li Z.-J."/>
        </authorList>
    </citation>
    <scope>NUCLEOTIDE SEQUENCE</scope>
    <source>
        <strain evidence="4">TGB11</strain>
        <plasmid evidence="4">unnamed</plasmid>
    </source>
</reference>
<feature type="domain" description="Tyr recombinase" evidence="3">
    <location>
        <begin position="128"/>
        <end position="311"/>
    </location>
</feature>
<dbReference type="Gene3D" id="1.10.443.10">
    <property type="entry name" value="Intergrase catalytic core"/>
    <property type="match status" value="1"/>
</dbReference>
<dbReference type="SUPFAM" id="SSF47823">
    <property type="entry name" value="lambda integrase-like, N-terminal domain"/>
    <property type="match status" value="1"/>
</dbReference>
<evidence type="ECO:0000313" key="4">
    <source>
        <dbReference type="EMBL" id="WBA10218.1"/>
    </source>
</evidence>